<reference evidence="1" key="1">
    <citation type="submission" date="2020-05" db="EMBL/GenBank/DDBJ databases">
        <title>Large-scale comparative analyses of tick genomes elucidate their genetic diversity and vector capacities.</title>
        <authorList>
            <person name="Jia N."/>
            <person name="Wang J."/>
            <person name="Shi W."/>
            <person name="Du L."/>
            <person name="Sun Y."/>
            <person name="Zhan W."/>
            <person name="Jiang J."/>
            <person name="Wang Q."/>
            <person name="Zhang B."/>
            <person name="Ji P."/>
            <person name="Sakyi L.B."/>
            <person name="Cui X."/>
            <person name="Yuan T."/>
            <person name="Jiang B."/>
            <person name="Yang W."/>
            <person name="Lam T.T.-Y."/>
            <person name="Chang Q."/>
            <person name="Ding S."/>
            <person name="Wang X."/>
            <person name="Zhu J."/>
            <person name="Ruan X."/>
            <person name="Zhao L."/>
            <person name="Wei J."/>
            <person name="Que T."/>
            <person name="Du C."/>
            <person name="Cheng J."/>
            <person name="Dai P."/>
            <person name="Han X."/>
            <person name="Huang E."/>
            <person name="Gao Y."/>
            <person name="Liu J."/>
            <person name="Shao H."/>
            <person name="Ye R."/>
            <person name="Li L."/>
            <person name="Wei W."/>
            <person name="Wang X."/>
            <person name="Wang C."/>
            <person name="Yang T."/>
            <person name="Huo Q."/>
            <person name="Li W."/>
            <person name="Guo W."/>
            <person name="Chen H."/>
            <person name="Zhou L."/>
            <person name="Ni X."/>
            <person name="Tian J."/>
            <person name="Zhou Y."/>
            <person name="Sheng Y."/>
            <person name="Liu T."/>
            <person name="Pan Y."/>
            <person name="Xia L."/>
            <person name="Li J."/>
            <person name="Zhao F."/>
            <person name="Cao W."/>
        </authorList>
    </citation>
    <scope>NUCLEOTIDE SEQUENCE</scope>
    <source>
        <strain evidence="1">Hyas-2018</strain>
    </source>
</reference>
<keyword evidence="2" id="KW-1185">Reference proteome</keyword>
<gene>
    <name evidence="1" type="ORF">HPB50_021726</name>
</gene>
<evidence type="ECO:0000313" key="1">
    <source>
        <dbReference type="EMBL" id="KAH6928920.1"/>
    </source>
</evidence>
<comment type="caution">
    <text evidence="1">The sequence shown here is derived from an EMBL/GenBank/DDBJ whole genome shotgun (WGS) entry which is preliminary data.</text>
</comment>
<sequence length="67" mass="7742">MHDGEPVSKNVHLEDDKDDDKTSTYEEPMMKTWVKTHPLQWSLRRKKEARASQLCFAQQGTVLPSGK</sequence>
<proteinExistence type="predicted"/>
<dbReference type="EMBL" id="CM023486">
    <property type="protein sequence ID" value="KAH6928920.1"/>
    <property type="molecule type" value="Genomic_DNA"/>
</dbReference>
<dbReference type="Proteomes" id="UP000821845">
    <property type="component" value="Chromosome 6"/>
</dbReference>
<accession>A0ACB7S2T4</accession>
<organism evidence="1 2">
    <name type="scientific">Hyalomma asiaticum</name>
    <name type="common">Tick</name>
    <dbReference type="NCBI Taxonomy" id="266040"/>
    <lineage>
        <taxon>Eukaryota</taxon>
        <taxon>Metazoa</taxon>
        <taxon>Ecdysozoa</taxon>
        <taxon>Arthropoda</taxon>
        <taxon>Chelicerata</taxon>
        <taxon>Arachnida</taxon>
        <taxon>Acari</taxon>
        <taxon>Parasitiformes</taxon>
        <taxon>Ixodida</taxon>
        <taxon>Ixodoidea</taxon>
        <taxon>Ixodidae</taxon>
        <taxon>Hyalomminae</taxon>
        <taxon>Hyalomma</taxon>
    </lineage>
</organism>
<name>A0ACB7S2T4_HYAAI</name>
<protein>
    <submittedName>
        <fullName evidence="1">Uncharacterized protein</fullName>
    </submittedName>
</protein>
<evidence type="ECO:0000313" key="2">
    <source>
        <dbReference type="Proteomes" id="UP000821845"/>
    </source>
</evidence>